<sequence>MTSNYLTHYLRDPFNTPLNLTLTTENANCRVLKKASASLSARRPRGRPPAVGIDSSFFNMTPPSAEAVTPTKEEPTPIIGGSVETPVAVEAKPDGTPTEAVTVPPEITEQPVSNGIEAPIPTATRPVTPEVEEKPIITDNVGNPIPEDRLADETPIQSPIPEEHAEESADKTEPAAEAERFVLAARPDINPNPHSRAHPPPDPVHPQPQLRGGLDPVTRRRTARAWPRTTRPNTTLSLHIFINIYTST</sequence>
<evidence type="ECO:0000313" key="3">
    <source>
        <dbReference type="Proteomes" id="UP001154114"/>
    </source>
</evidence>
<name>A0A9N8L056_CHRIL</name>
<proteinExistence type="predicted"/>
<protein>
    <submittedName>
        <fullName evidence="2">Uncharacterized protein</fullName>
    </submittedName>
</protein>
<keyword evidence="3" id="KW-1185">Reference proteome</keyword>
<feature type="region of interest" description="Disordered" evidence="1">
    <location>
        <begin position="40"/>
        <end position="79"/>
    </location>
</feature>
<gene>
    <name evidence="2" type="ORF">CINC_LOCUS11560</name>
</gene>
<organism evidence="2 3">
    <name type="scientific">Chrysodeixis includens</name>
    <name type="common">Soybean looper</name>
    <name type="synonym">Pseudoplusia includens</name>
    <dbReference type="NCBI Taxonomy" id="689277"/>
    <lineage>
        <taxon>Eukaryota</taxon>
        <taxon>Metazoa</taxon>
        <taxon>Ecdysozoa</taxon>
        <taxon>Arthropoda</taxon>
        <taxon>Hexapoda</taxon>
        <taxon>Insecta</taxon>
        <taxon>Pterygota</taxon>
        <taxon>Neoptera</taxon>
        <taxon>Endopterygota</taxon>
        <taxon>Lepidoptera</taxon>
        <taxon>Glossata</taxon>
        <taxon>Ditrysia</taxon>
        <taxon>Noctuoidea</taxon>
        <taxon>Noctuidae</taxon>
        <taxon>Plusiinae</taxon>
        <taxon>Chrysodeixis</taxon>
    </lineage>
</organism>
<evidence type="ECO:0000256" key="1">
    <source>
        <dbReference type="SAM" id="MobiDB-lite"/>
    </source>
</evidence>
<evidence type="ECO:0000313" key="2">
    <source>
        <dbReference type="EMBL" id="CAD0197276.1"/>
    </source>
</evidence>
<feature type="compositionally biased region" description="Basic and acidic residues" evidence="1">
    <location>
        <begin position="161"/>
        <end position="180"/>
    </location>
</feature>
<reference evidence="2" key="1">
    <citation type="submission" date="2021-12" db="EMBL/GenBank/DDBJ databases">
        <authorList>
            <person name="King R."/>
        </authorList>
    </citation>
    <scope>NUCLEOTIDE SEQUENCE</scope>
</reference>
<accession>A0A9N8L056</accession>
<dbReference type="Proteomes" id="UP001154114">
    <property type="component" value="Chromosome 6"/>
</dbReference>
<feature type="region of interest" description="Disordered" evidence="1">
    <location>
        <begin position="132"/>
        <end position="230"/>
    </location>
</feature>
<dbReference type="AlphaFoldDB" id="A0A9N8L056"/>
<dbReference type="OrthoDB" id="7481161at2759"/>
<dbReference type="EMBL" id="LR824009">
    <property type="protein sequence ID" value="CAD0197276.1"/>
    <property type="molecule type" value="Genomic_DNA"/>
</dbReference>